<proteinExistence type="predicted"/>
<dbReference type="PANTHER" id="PTHR46328">
    <property type="entry name" value="FAR-RED IMPAIRED RESPONSIVE (FAR1) FAMILY PROTEIN-RELATED"/>
    <property type="match status" value="1"/>
</dbReference>
<organism evidence="1 2">
    <name type="scientific">Cuscuta europaea</name>
    <name type="common">European dodder</name>
    <dbReference type="NCBI Taxonomy" id="41803"/>
    <lineage>
        <taxon>Eukaryota</taxon>
        <taxon>Viridiplantae</taxon>
        <taxon>Streptophyta</taxon>
        <taxon>Embryophyta</taxon>
        <taxon>Tracheophyta</taxon>
        <taxon>Spermatophyta</taxon>
        <taxon>Magnoliopsida</taxon>
        <taxon>eudicotyledons</taxon>
        <taxon>Gunneridae</taxon>
        <taxon>Pentapetalae</taxon>
        <taxon>asterids</taxon>
        <taxon>lamiids</taxon>
        <taxon>Solanales</taxon>
        <taxon>Convolvulaceae</taxon>
        <taxon>Cuscuteae</taxon>
        <taxon>Cuscuta</taxon>
        <taxon>Cuscuta subgen. Cuscuta</taxon>
    </lineage>
</organism>
<dbReference type="OrthoDB" id="1324199at2759"/>
<dbReference type="Proteomes" id="UP001152484">
    <property type="component" value="Unassembled WGS sequence"/>
</dbReference>
<comment type="caution">
    <text evidence="1">The sequence shown here is derived from an EMBL/GenBank/DDBJ whole genome shotgun (WGS) entry which is preliminary data.</text>
</comment>
<dbReference type="EMBL" id="CAMAPE010000008">
    <property type="protein sequence ID" value="CAH9072727.1"/>
    <property type="molecule type" value="Genomic_DNA"/>
</dbReference>
<sequence>MNFDGVLDITICDTTANGFWAEWDQMTGASQGEGQISVRDKVDGETAAAMDDVPELDEEIQQNESEVGSIKAPDVGMEFDSKEAVYDFYKTYGKRLEFPIRIGSTMKHKNGVHIVGVLLECSCPGSRSSKSKIN</sequence>
<name>A0A9P1E184_CUSEU</name>
<accession>A0A9P1E184</accession>
<evidence type="ECO:0008006" key="3">
    <source>
        <dbReference type="Google" id="ProtNLM"/>
    </source>
</evidence>
<reference evidence="1" key="1">
    <citation type="submission" date="2022-07" db="EMBL/GenBank/DDBJ databases">
        <authorList>
            <person name="Macas J."/>
            <person name="Novak P."/>
            <person name="Neumann P."/>
        </authorList>
    </citation>
    <scope>NUCLEOTIDE SEQUENCE</scope>
</reference>
<evidence type="ECO:0000313" key="2">
    <source>
        <dbReference type="Proteomes" id="UP001152484"/>
    </source>
</evidence>
<keyword evidence="2" id="KW-1185">Reference proteome</keyword>
<dbReference type="AlphaFoldDB" id="A0A9P1E184"/>
<evidence type="ECO:0000313" key="1">
    <source>
        <dbReference type="EMBL" id="CAH9072727.1"/>
    </source>
</evidence>
<protein>
    <recommendedName>
        <fullName evidence="3">FAR1 domain-containing protein</fullName>
    </recommendedName>
</protein>
<gene>
    <name evidence="1" type="ORF">CEURO_LOCUS4496</name>
</gene>